<keyword evidence="1" id="KW-0472">Membrane</keyword>
<dbReference type="EMBL" id="JAAKFY010000027">
    <property type="protein sequence ID" value="KAF3832093.1"/>
    <property type="molecule type" value="Genomic_DNA"/>
</dbReference>
<evidence type="ECO:0000313" key="3">
    <source>
        <dbReference type="Proteomes" id="UP000518266"/>
    </source>
</evidence>
<dbReference type="Proteomes" id="UP000518266">
    <property type="component" value="Unassembled WGS sequence"/>
</dbReference>
<feature type="transmembrane region" description="Helical" evidence="1">
    <location>
        <begin position="81"/>
        <end position="101"/>
    </location>
</feature>
<accession>A0A7J5X5J8</accession>
<dbReference type="OrthoDB" id="8986648at2759"/>
<proteinExistence type="predicted"/>
<gene>
    <name evidence="2" type="ORF">F7725_025758</name>
</gene>
<keyword evidence="1" id="KW-1133">Transmembrane helix</keyword>
<sequence length="109" mass="12890">MKTGIREKQRAYEPSERNLINVTSCRDSRPAHFTGGRKYWRKHGERTDNQQINTFLLRDFFIMSLSLHHLFIMSLSLHHLFIMSLSLLHVFIMIFIVSLSLHRETESSS</sequence>
<keyword evidence="3" id="KW-1185">Reference proteome</keyword>
<evidence type="ECO:0000313" key="2">
    <source>
        <dbReference type="EMBL" id="KAF3832093.1"/>
    </source>
</evidence>
<dbReference type="AlphaFoldDB" id="A0A7J5X5J8"/>
<evidence type="ECO:0000256" key="1">
    <source>
        <dbReference type="SAM" id="Phobius"/>
    </source>
</evidence>
<protein>
    <submittedName>
        <fullName evidence="2">Uncharacterized protein</fullName>
    </submittedName>
</protein>
<feature type="transmembrane region" description="Helical" evidence="1">
    <location>
        <begin position="55"/>
        <end position="75"/>
    </location>
</feature>
<keyword evidence="1" id="KW-0812">Transmembrane</keyword>
<comment type="caution">
    <text evidence="2">The sequence shown here is derived from an EMBL/GenBank/DDBJ whole genome shotgun (WGS) entry which is preliminary data.</text>
</comment>
<reference evidence="2 3" key="1">
    <citation type="submission" date="2020-03" db="EMBL/GenBank/DDBJ databases">
        <title>Dissostichus mawsoni Genome sequencing and assembly.</title>
        <authorList>
            <person name="Park H."/>
        </authorList>
    </citation>
    <scope>NUCLEOTIDE SEQUENCE [LARGE SCALE GENOMIC DNA]</scope>
    <source>
        <strain evidence="2">DM0001</strain>
        <tissue evidence="2">Muscle</tissue>
    </source>
</reference>
<name>A0A7J5X5J8_DISMA</name>
<organism evidence="2 3">
    <name type="scientific">Dissostichus mawsoni</name>
    <name type="common">Antarctic cod</name>
    <dbReference type="NCBI Taxonomy" id="36200"/>
    <lineage>
        <taxon>Eukaryota</taxon>
        <taxon>Metazoa</taxon>
        <taxon>Chordata</taxon>
        <taxon>Craniata</taxon>
        <taxon>Vertebrata</taxon>
        <taxon>Euteleostomi</taxon>
        <taxon>Actinopterygii</taxon>
        <taxon>Neopterygii</taxon>
        <taxon>Teleostei</taxon>
        <taxon>Neoteleostei</taxon>
        <taxon>Acanthomorphata</taxon>
        <taxon>Eupercaria</taxon>
        <taxon>Perciformes</taxon>
        <taxon>Notothenioidei</taxon>
        <taxon>Nototheniidae</taxon>
        <taxon>Dissostichus</taxon>
    </lineage>
</organism>